<dbReference type="InterPro" id="IPR024964">
    <property type="entry name" value="CTLH/CRA"/>
</dbReference>
<evidence type="ECO:0000259" key="1">
    <source>
        <dbReference type="PROSITE" id="PS50897"/>
    </source>
</evidence>
<proteinExistence type="predicted"/>
<dbReference type="PANTHER" id="PTHR12864">
    <property type="entry name" value="RAN BINDING PROTEIN 9-RELATED"/>
    <property type="match status" value="1"/>
</dbReference>
<gene>
    <name evidence="2" type="primary">GID8</name>
    <name evidence="2" type="ORF">T07_14650</name>
</gene>
<organism evidence="2 3">
    <name type="scientific">Trichinella nelsoni</name>
    <dbReference type="NCBI Taxonomy" id="6336"/>
    <lineage>
        <taxon>Eukaryota</taxon>
        <taxon>Metazoa</taxon>
        <taxon>Ecdysozoa</taxon>
        <taxon>Nematoda</taxon>
        <taxon>Enoplea</taxon>
        <taxon>Dorylaimia</taxon>
        <taxon>Trichinellida</taxon>
        <taxon>Trichinellidae</taxon>
        <taxon>Trichinella</taxon>
    </lineage>
</organism>
<feature type="domain" description="CTLH" evidence="1">
    <location>
        <begin position="52"/>
        <end position="109"/>
    </location>
</feature>
<dbReference type="EMBL" id="JYDL01000001">
    <property type="protein sequence ID" value="KRX28301.1"/>
    <property type="molecule type" value="Genomic_DNA"/>
</dbReference>
<dbReference type="Pfam" id="PF10607">
    <property type="entry name" value="CTLH"/>
    <property type="match status" value="1"/>
</dbReference>
<dbReference type="SMART" id="SM00757">
    <property type="entry name" value="CRA"/>
    <property type="match status" value="1"/>
</dbReference>
<evidence type="ECO:0000313" key="3">
    <source>
        <dbReference type="Proteomes" id="UP000054630"/>
    </source>
</evidence>
<dbReference type="SMART" id="SM00668">
    <property type="entry name" value="CTLH"/>
    <property type="match status" value="1"/>
</dbReference>
<dbReference type="STRING" id="6336.A0A0V0SN41"/>
<dbReference type="Proteomes" id="UP000054630">
    <property type="component" value="Unassembled WGS sequence"/>
</dbReference>
<dbReference type="OrthoDB" id="2415936at2759"/>
<comment type="caution">
    <text evidence="2">The sequence shown here is derived from an EMBL/GenBank/DDBJ whole genome shotgun (WGS) entry which is preliminary data.</text>
</comment>
<dbReference type="InterPro" id="IPR006595">
    <property type="entry name" value="CTLH_C"/>
</dbReference>
<dbReference type="PROSITE" id="PS50897">
    <property type="entry name" value="CTLH"/>
    <property type="match status" value="1"/>
</dbReference>
<dbReference type="InterPro" id="IPR013144">
    <property type="entry name" value="CRA_dom"/>
</dbReference>
<dbReference type="AlphaFoldDB" id="A0A0V0SN41"/>
<protein>
    <submittedName>
        <fullName evidence="2">Glucose-induced degradation protein 8-like protein</fullName>
    </submittedName>
</protein>
<name>A0A0V0SN41_9BILA</name>
<sequence>MGKQVKKPRLSNTCLNVVVGEYLVKGGYLSAAGKLFEESPVVESQLGDLAKKIETLPKVENEILSGRIREATRILNDYDPELLDNDQYLHFHLLHQEFIEMLKEKRVAEALDFAQFNISPKIETNSEMLAQIERSCALLAYDDPENCPFADMTKPTQRQKLLSNVFTSIFNPKDIDIPRAPTAMEDLLLYINWAYDQLDKNQVTYKSKLAMHVCIGSIRE</sequence>
<reference evidence="2 3" key="1">
    <citation type="submission" date="2015-01" db="EMBL/GenBank/DDBJ databases">
        <title>Evolution of Trichinella species and genotypes.</title>
        <authorList>
            <person name="Korhonen P.K."/>
            <person name="Edoardo P."/>
            <person name="Giuseppe L.R."/>
            <person name="Gasser R.B."/>
        </authorList>
    </citation>
    <scope>NUCLEOTIDE SEQUENCE [LARGE SCALE GENOMIC DNA]</scope>
    <source>
        <strain evidence="2">ISS37</strain>
    </source>
</reference>
<evidence type="ECO:0000313" key="2">
    <source>
        <dbReference type="EMBL" id="KRX28301.1"/>
    </source>
</evidence>
<accession>A0A0V0SN41</accession>
<keyword evidence="3" id="KW-1185">Reference proteome</keyword>
<dbReference type="InterPro" id="IPR050618">
    <property type="entry name" value="Ubq-SigPath_Reg"/>
</dbReference>